<dbReference type="SMART" id="SM00448">
    <property type="entry name" value="REC"/>
    <property type="match status" value="1"/>
</dbReference>
<dbReference type="GO" id="GO:0032993">
    <property type="term" value="C:protein-DNA complex"/>
    <property type="evidence" value="ECO:0007669"/>
    <property type="project" value="TreeGrafter"/>
</dbReference>
<organism evidence="8 9">
    <name type="scientific">Shewanella denitrificans (strain OS217 / ATCC BAA-1090 / DSM 15013)</name>
    <dbReference type="NCBI Taxonomy" id="318161"/>
    <lineage>
        <taxon>Bacteria</taxon>
        <taxon>Pseudomonadati</taxon>
        <taxon>Pseudomonadota</taxon>
        <taxon>Gammaproteobacteria</taxon>
        <taxon>Alteromonadales</taxon>
        <taxon>Shewanellaceae</taxon>
        <taxon>Shewanella</taxon>
    </lineage>
</organism>
<dbReference type="InterPro" id="IPR001789">
    <property type="entry name" value="Sig_transdc_resp-reg_receiver"/>
</dbReference>
<dbReference type="AlphaFoldDB" id="Q12PI4"/>
<dbReference type="eggNOG" id="COG0745">
    <property type="taxonomic scope" value="Bacteria"/>
</dbReference>
<dbReference type="PANTHER" id="PTHR48111:SF1">
    <property type="entry name" value="TWO-COMPONENT RESPONSE REGULATOR ORR33"/>
    <property type="match status" value="1"/>
</dbReference>
<sequence>MALTDVAVLLVDDDPVFRQLVTDYLISQQATVFQAASGHQGLELFEKKQIDVVVADLSMPGLGGLNMLKQLIEMDPSIPAIVISGHSVMADVVEALRIGASDYLIKPIPDLFIIGQAIEQAIEDAVNQSANANLQSSEESALQTMLESEMGPLNQLSYQELNDNLHLLEQSALAAKSVQQQLFPASNVDYPLAEINYSLFKNDDISAYFIDSTMVGDKHLICYMAHFHPEDNSAAFGCVLLRSFVNQKLKLYRNGLSTTLIEPFNMLSYLNERMVKSGLHMQVDVSYICIELTQYRVAIGQAGNGLRCYLRNHMGLAPIALPESKPLGSEHWQKPSTQFRSLMPGESLCIATQDQQHQAMLLDDEFVGLVFRENIASGGFMELKAK</sequence>
<dbReference type="EMBL" id="CP000302">
    <property type="protein sequence ID" value="ABE54642.1"/>
    <property type="molecule type" value="Genomic_DNA"/>
</dbReference>
<name>Q12PI4_SHEDO</name>
<evidence type="ECO:0000256" key="1">
    <source>
        <dbReference type="ARBA" id="ARBA00022553"/>
    </source>
</evidence>
<evidence type="ECO:0000256" key="3">
    <source>
        <dbReference type="ARBA" id="ARBA00023015"/>
    </source>
</evidence>
<dbReference type="OrthoDB" id="6399952at2"/>
<evidence type="ECO:0000256" key="6">
    <source>
        <dbReference type="PROSITE-ProRule" id="PRU00169"/>
    </source>
</evidence>
<dbReference type="GO" id="GO:0000976">
    <property type="term" value="F:transcription cis-regulatory region binding"/>
    <property type="evidence" value="ECO:0007669"/>
    <property type="project" value="TreeGrafter"/>
</dbReference>
<dbReference type="Gene3D" id="3.60.40.10">
    <property type="entry name" value="PPM-type phosphatase domain"/>
    <property type="match status" value="1"/>
</dbReference>
<dbReference type="GO" id="GO:0000156">
    <property type="term" value="F:phosphorelay response regulator activity"/>
    <property type="evidence" value="ECO:0007669"/>
    <property type="project" value="TreeGrafter"/>
</dbReference>
<evidence type="ECO:0000259" key="7">
    <source>
        <dbReference type="PROSITE" id="PS50110"/>
    </source>
</evidence>
<evidence type="ECO:0000256" key="4">
    <source>
        <dbReference type="ARBA" id="ARBA00023125"/>
    </source>
</evidence>
<feature type="domain" description="Response regulatory" evidence="7">
    <location>
        <begin position="7"/>
        <end position="121"/>
    </location>
</feature>
<dbReference type="Gene3D" id="3.40.50.2300">
    <property type="match status" value="1"/>
</dbReference>
<feature type="modified residue" description="4-aspartylphosphate" evidence="6">
    <location>
        <position position="56"/>
    </location>
</feature>
<reference evidence="8 9" key="1">
    <citation type="submission" date="2006-03" db="EMBL/GenBank/DDBJ databases">
        <title>Complete sequence of Shewanella denitrificans OS217.</title>
        <authorList>
            <consortium name="US DOE Joint Genome Institute"/>
            <person name="Copeland A."/>
            <person name="Lucas S."/>
            <person name="Lapidus A."/>
            <person name="Barry K."/>
            <person name="Detter J.C."/>
            <person name="Glavina del Rio T."/>
            <person name="Hammon N."/>
            <person name="Israni S."/>
            <person name="Dalin E."/>
            <person name="Tice H."/>
            <person name="Pitluck S."/>
            <person name="Brettin T."/>
            <person name="Bruce D."/>
            <person name="Han C."/>
            <person name="Tapia R."/>
            <person name="Gilna P."/>
            <person name="Kiss H."/>
            <person name="Schmutz J."/>
            <person name="Larimer F."/>
            <person name="Land M."/>
            <person name="Hauser L."/>
            <person name="Kyrpides N."/>
            <person name="Lykidis A."/>
            <person name="Richardson P."/>
        </authorList>
    </citation>
    <scope>NUCLEOTIDE SEQUENCE [LARGE SCALE GENOMIC DNA]</scope>
    <source>
        <strain evidence="9">OS217 / ATCC BAA-1090 / DSM 15013</strain>
    </source>
</reference>
<dbReference type="STRING" id="318161.Sden_1356"/>
<keyword evidence="1 6" id="KW-0597">Phosphoprotein</keyword>
<dbReference type="InterPro" id="IPR011006">
    <property type="entry name" value="CheY-like_superfamily"/>
</dbReference>
<dbReference type="HOGENOM" id="CLU_064295_0_0_6"/>
<dbReference type="InterPro" id="IPR036457">
    <property type="entry name" value="PPM-type-like_dom_sf"/>
</dbReference>
<evidence type="ECO:0000313" key="9">
    <source>
        <dbReference type="Proteomes" id="UP000001982"/>
    </source>
</evidence>
<dbReference type="GO" id="GO:0006355">
    <property type="term" value="P:regulation of DNA-templated transcription"/>
    <property type="evidence" value="ECO:0007669"/>
    <property type="project" value="TreeGrafter"/>
</dbReference>
<dbReference type="PROSITE" id="PS50110">
    <property type="entry name" value="RESPONSE_REGULATORY"/>
    <property type="match status" value="1"/>
</dbReference>
<dbReference type="Proteomes" id="UP000001982">
    <property type="component" value="Chromosome"/>
</dbReference>
<evidence type="ECO:0000313" key="8">
    <source>
        <dbReference type="EMBL" id="ABE54642.1"/>
    </source>
</evidence>
<dbReference type="KEGG" id="sdn:Sden_1356"/>
<proteinExistence type="predicted"/>
<gene>
    <name evidence="8" type="ordered locus">Sden_1356</name>
</gene>
<dbReference type="Pfam" id="PF00072">
    <property type="entry name" value="Response_reg"/>
    <property type="match status" value="1"/>
</dbReference>
<dbReference type="RefSeq" id="WP_011495800.1">
    <property type="nucleotide sequence ID" value="NC_007954.1"/>
</dbReference>
<keyword evidence="3" id="KW-0805">Transcription regulation</keyword>
<dbReference type="SUPFAM" id="SSF52172">
    <property type="entry name" value="CheY-like"/>
    <property type="match status" value="1"/>
</dbReference>
<dbReference type="GO" id="GO:0005829">
    <property type="term" value="C:cytosol"/>
    <property type="evidence" value="ECO:0007669"/>
    <property type="project" value="TreeGrafter"/>
</dbReference>
<protein>
    <submittedName>
        <fullName evidence="8">Response regulator receiver protein</fullName>
    </submittedName>
</protein>
<dbReference type="InterPro" id="IPR039420">
    <property type="entry name" value="WalR-like"/>
</dbReference>
<evidence type="ECO:0000256" key="2">
    <source>
        <dbReference type="ARBA" id="ARBA00023012"/>
    </source>
</evidence>
<evidence type="ECO:0000256" key="5">
    <source>
        <dbReference type="ARBA" id="ARBA00023163"/>
    </source>
</evidence>
<keyword evidence="5" id="KW-0804">Transcription</keyword>
<dbReference type="PANTHER" id="PTHR48111">
    <property type="entry name" value="REGULATOR OF RPOS"/>
    <property type="match status" value="1"/>
</dbReference>
<keyword evidence="4" id="KW-0238">DNA-binding</keyword>
<keyword evidence="2" id="KW-0902">Two-component regulatory system</keyword>
<accession>Q12PI4</accession>
<keyword evidence="9" id="KW-1185">Reference proteome</keyword>